<evidence type="ECO:0000256" key="1">
    <source>
        <dbReference type="ARBA" id="ARBA00023015"/>
    </source>
</evidence>
<dbReference type="InterPro" id="IPR018060">
    <property type="entry name" value="HTH_AraC"/>
</dbReference>
<protein>
    <submittedName>
        <fullName evidence="5">AraC family transcriptional regulator</fullName>
    </submittedName>
</protein>
<gene>
    <name evidence="5" type="ORF">RGQ30_22110</name>
</gene>
<feature type="domain" description="HTH araC/xylS-type" evidence="4">
    <location>
        <begin position="264"/>
        <end position="349"/>
    </location>
</feature>
<dbReference type="PROSITE" id="PS01124">
    <property type="entry name" value="HTH_ARAC_FAMILY_2"/>
    <property type="match status" value="1"/>
</dbReference>
<name>A0AA86MF34_9BURK</name>
<keyword evidence="2" id="KW-0238">DNA-binding</keyword>
<dbReference type="GO" id="GO:0003700">
    <property type="term" value="F:DNA-binding transcription factor activity"/>
    <property type="evidence" value="ECO:0007669"/>
    <property type="project" value="InterPro"/>
</dbReference>
<sequence length="351" mass="38388">MSLQQTPALPFNAVRLIVQTMGVADSELIPMLEGTGIDAAQLLADEGHFNWAQLQGIVQAVLSRNPPDSLPLQAGLRGGPAIHGAMGIAAMTSDNLGNALDLFKTYMALRSQIFVVNHEPDHGDYNALTFNFLPPESPVLNFLIQAILASAFSSTQALLGQTLRGAEIHFTFAAPPGTEHFKLAFPGNRVLFGMSGNAILIPKSVVRQKLISSDRQMHALALQQCQAMYEAQLRKGTVSGFVLGKLHEAQINAQSNAPGKPHNKAISLEDMAQHLNLSPRTLLRRLKDEGTTYQQLLDHETSQRAVTLMNRPGSTVAQVAEQLGYAEPVTFRRAFRRWFGVSPSEYKQLHH</sequence>
<dbReference type="Pfam" id="PF12833">
    <property type="entry name" value="HTH_18"/>
    <property type="match status" value="1"/>
</dbReference>
<evidence type="ECO:0000313" key="6">
    <source>
        <dbReference type="Proteomes" id="UP001329151"/>
    </source>
</evidence>
<dbReference type="InterPro" id="IPR032687">
    <property type="entry name" value="AraC-type_N"/>
</dbReference>
<dbReference type="Gene3D" id="1.10.10.60">
    <property type="entry name" value="Homeodomain-like"/>
    <property type="match status" value="1"/>
</dbReference>
<keyword evidence="1" id="KW-0805">Transcription regulation</keyword>
<evidence type="ECO:0000256" key="3">
    <source>
        <dbReference type="ARBA" id="ARBA00023163"/>
    </source>
</evidence>
<dbReference type="SMART" id="SM00342">
    <property type="entry name" value="HTH_ARAC"/>
    <property type="match status" value="1"/>
</dbReference>
<dbReference type="PANTHER" id="PTHR47894">
    <property type="entry name" value="HTH-TYPE TRANSCRIPTIONAL REGULATOR GADX"/>
    <property type="match status" value="1"/>
</dbReference>
<keyword evidence="3" id="KW-0804">Transcription</keyword>
<organism evidence="5 6">
    <name type="scientific">Limnobacter thiooxidans</name>
    <dbReference type="NCBI Taxonomy" id="131080"/>
    <lineage>
        <taxon>Bacteria</taxon>
        <taxon>Pseudomonadati</taxon>
        <taxon>Pseudomonadota</taxon>
        <taxon>Betaproteobacteria</taxon>
        <taxon>Burkholderiales</taxon>
        <taxon>Burkholderiaceae</taxon>
        <taxon>Limnobacter</taxon>
    </lineage>
</organism>
<dbReference type="GO" id="GO:0000976">
    <property type="term" value="F:transcription cis-regulatory region binding"/>
    <property type="evidence" value="ECO:0007669"/>
    <property type="project" value="TreeGrafter"/>
</dbReference>
<dbReference type="SUPFAM" id="SSF46689">
    <property type="entry name" value="Homeodomain-like"/>
    <property type="match status" value="1"/>
</dbReference>
<dbReference type="InterPro" id="IPR009057">
    <property type="entry name" value="Homeodomain-like_sf"/>
</dbReference>
<proteinExistence type="predicted"/>
<dbReference type="PRINTS" id="PR00032">
    <property type="entry name" value="HTHARAC"/>
</dbReference>
<dbReference type="Proteomes" id="UP001329151">
    <property type="component" value="Chromosome"/>
</dbReference>
<accession>A0AA86MF34</accession>
<dbReference type="Pfam" id="PF12625">
    <property type="entry name" value="Arabinose_bd"/>
    <property type="match status" value="1"/>
</dbReference>
<evidence type="ECO:0000256" key="2">
    <source>
        <dbReference type="ARBA" id="ARBA00023125"/>
    </source>
</evidence>
<evidence type="ECO:0000259" key="4">
    <source>
        <dbReference type="PROSITE" id="PS01124"/>
    </source>
</evidence>
<dbReference type="PANTHER" id="PTHR47894:SF4">
    <property type="entry name" value="HTH-TYPE TRANSCRIPTIONAL REGULATOR GADX"/>
    <property type="match status" value="1"/>
</dbReference>
<dbReference type="AlphaFoldDB" id="A0AA86MF34"/>
<evidence type="ECO:0000313" key="5">
    <source>
        <dbReference type="EMBL" id="BET26710.1"/>
    </source>
</evidence>
<keyword evidence="6" id="KW-1185">Reference proteome</keyword>
<dbReference type="InterPro" id="IPR020449">
    <property type="entry name" value="Tscrpt_reg_AraC-type_HTH"/>
</dbReference>
<dbReference type="KEGG" id="lto:RGQ30_22110"/>
<dbReference type="GO" id="GO:0005829">
    <property type="term" value="C:cytosol"/>
    <property type="evidence" value="ECO:0007669"/>
    <property type="project" value="TreeGrafter"/>
</dbReference>
<dbReference type="EMBL" id="AP028947">
    <property type="protein sequence ID" value="BET26710.1"/>
    <property type="molecule type" value="Genomic_DNA"/>
</dbReference>
<reference evidence="5 6" key="1">
    <citation type="submission" date="2023-10" db="EMBL/GenBank/DDBJ databases">
        <title>Complete Genome Sequence of Limnobacter thiooxidans CS-K2T, Isolated from freshwater lake sediments in Bavaria, Germany.</title>
        <authorList>
            <person name="Naruki M."/>
            <person name="Watanabe A."/>
            <person name="Warashina T."/>
            <person name="Morita T."/>
            <person name="Arakawa K."/>
        </authorList>
    </citation>
    <scope>NUCLEOTIDE SEQUENCE [LARGE SCALE GENOMIC DNA]</scope>
    <source>
        <strain evidence="5 6">CS-K2</strain>
    </source>
</reference>